<sequence>MDNLPSGFLGSSATPIHGPASPSVQSDKTADKGKSSETGSKTGHLPSTSKTKLPKTVSQQDASSKATGAKTHATFAEALPQLKPGEKYLDGEKLLKGRTAKEGSREQFKAIHRDFYLNQAMHLAAIEKATDPALKEKLELGLMRGYAKAAKVGKENAEALGIQTSPFVQRDNEYHRSSPGNTLVARLHGAYAEAMELDLNDQDFRLVDSPLVMEVLNRHLSNPGLDLAIDSPAKFKGLVDQLLADAKNGNYPANKLLIDCTGIFPATKEPKEIKDLAQELEKVVLEKVSAFAKQNPEVDITKLQGMLKQLYVVAMTEFKGQSVMLLPHFLDNPRTIQNDEHKRFVTSQKHTERNEFIGQLRGFITGAGFVLSPDQARKAWLAVTDFHEIMDNANLFLAELATSGTGIPEVAKSCRDFVANPVFQSFRDLGKAQDAPPYLQVMPEATMLLLEGLAKIHPTDGGIDKVFKDNGIGDLLQVSYFRVANAAREAILRKDDQIAFNNQIELMHNEIQMILSIVEPYHPGDLEKAVLDKLSKGRGAVIPAGYDKPHVHLKASAMHAMASAIAGVERQKGTNQLNVVALKDCYYETADSKDYGMLDRSQAHSLSFLDGDAFNKGGIDQAFAGANVKLPIDLFVCEFHHNISMSRTDYKPENITAQLKAMAQKGMLADPCTIMIDTTINLEKADDVRQFLSDPDIKKMVDDGKLNIVLVRSAQKFDMLGMDNYYGGISVCINDPVKFSEFNTRMDDPQDQLTDINYQGLTHMQTHGGDSIDKYRQGIMENTQRLYSMLPEKAVYQEGTHNLMQISRIEDERVVFLDIKFPKLPKAAEAFESRLKEFALQEGLPFTTRASFGFANTNFTSIGDEKKRLNPGLEDPRQLERYAAFFEAAQKTVESVMKHHSKAAANLNDSKNKDLIENKLSDKLAELKIPKPKTKK</sequence>
<gene>
    <name evidence="2" type="ORF">ELAC_1655</name>
</gene>
<keyword evidence="3" id="KW-1185">Reference proteome</keyword>
<protein>
    <submittedName>
        <fullName evidence="2">Uncharacterized protein</fullName>
    </submittedName>
</protein>
<dbReference type="RefSeq" id="WP_098038843.1">
    <property type="nucleotide sequence ID" value="NZ_CWGJ01000025.1"/>
</dbReference>
<organism evidence="2 3">
    <name type="scientific">Estrella lausannensis</name>
    <dbReference type="NCBI Taxonomy" id="483423"/>
    <lineage>
        <taxon>Bacteria</taxon>
        <taxon>Pseudomonadati</taxon>
        <taxon>Chlamydiota</taxon>
        <taxon>Chlamydiia</taxon>
        <taxon>Parachlamydiales</taxon>
        <taxon>Candidatus Criblamydiaceae</taxon>
        <taxon>Estrella</taxon>
    </lineage>
</organism>
<dbReference type="AlphaFoldDB" id="A0A0H5DQY4"/>
<evidence type="ECO:0000313" key="3">
    <source>
        <dbReference type="Proteomes" id="UP000220251"/>
    </source>
</evidence>
<dbReference type="Proteomes" id="UP000220251">
    <property type="component" value="Unassembled WGS sequence"/>
</dbReference>
<dbReference type="EMBL" id="CWGJ01000025">
    <property type="protein sequence ID" value="CRX38982.1"/>
    <property type="molecule type" value="Genomic_DNA"/>
</dbReference>
<name>A0A0H5DQY4_9BACT</name>
<dbReference type="OrthoDB" id="22088at2"/>
<feature type="compositionally biased region" description="Polar residues" evidence="1">
    <location>
        <begin position="36"/>
        <end position="66"/>
    </location>
</feature>
<evidence type="ECO:0000313" key="2">
    <source>
        <dbReference type="EMBL" id="CRX38982.1"/>
    </source>
</evidence>
<feature type="region of interest" description="Disordered" evidence="1">
    <location>
        <begin position="1"/>
        <end position="69"/>
    </location>
</feature>
<reference evidence="3" key="1">
    <citation type="submission" date="2015-06" db="EMBL/GenBank/DDBJ databases">
        <authorList>
            <person name="Bertelli C."/>
        </authorList>
    </citation>
    <scope>NUCLEOTIDE SEQUENCE [LARGE SCALE GENOMIC DNA]</scope>
    <source>
        <strain evidence="3">CRIB-30</strain>
    </source>
</reference>
<accession>A0A0H5DQY4</accession>
<evidence type="ECO:0000256" key="1">
    <source>
        <dbReference type="SAM" id="MobiDB-lite"/>
    </source>
</evidence>
<proteinExistence type="predicted"/>